<reference evidence="2" key="1">
    <citation type="submission" date="2020-12" db="EMBL/GenBank/DDBJ databases">
        <title>Marinomonas arctica sp. nov., a psychrotolerant bacterium isolated from the Arctic.</title>
        <authorList>
            <person name="Zhang Y."/>
        </authorList>
    </citation>
    <scope>NUCLEOTIDE SEQUENCE</scope>
    <source>
        <strain evidence="2">C1424</strain>
    </source>
</reference>
<name>A0A934N304_9GAMM</name>
<evidence type="ECO:0000313" key="2">
    <source>
        <dbReference type="EMBL" id="MBJ7538433.1"/>
    </source>
</evidence>
<keyword evidence="3" id="KW-1185">Reference proteome</keyword>
<dbReference type="InterPro" id="IPR020080">
    <property type="entry name" value="OM_adhesin/peptidase_omptin"/>
</dbReference>
<comment type="caution">
    <text evidence="2">The sequence shown here is derived from an EMBL/GenBank/DDBJ whole genome shotgun (WGS) entry which is preliminary data.</text>
</comment>
<protein>
    <submittedName>
        <fullName evidence="2">Autotransporter domain-containing protein</fullName>
    </submittedName>
</protein>
<dbReference type="Proteomes" id="UP000628710">
    <property type="component" value="Unassembled WGS sequence"/>
</dbReference>
<evidence type="ECO:0000313" key="3">
    <source>
        <dbReference type="Proteomes" id="UP000628710"/>
    </source>
</evidence>
<dbReference type="AlphaFoldDB" id="A0A934N304"/>
<gene>
    <name evidence="2" type="ORF">I8J31_12180</name>
</gene>
<organism evidence="2 3">
    <name type="scientific">Marinomonas transparens</name>
    <dbReference type="NCBI Taxonomy" id="2795388"/>
    <lineage>
        <taxon>Bacteria</taxon>
        <taxon>Pseudomonadati</taxon>
        <taxon>Pseudomonadota</taxon>
        <taxon>Gammaproteobacteria</taxon>
        <taxon>Oceanospirillales</taxon>
        <taxon>Oceanospirillaceae</taxon>
        <taxon>Marinomonas</taxon>
    </lineage>
</organism>
<keyword evidence="1" id="KW-0732">Signal</keyword>
<feature type="chain" id="PRO_5037372927" evidence="1">
    <location>
        <begin position="22"/>
        <end position="262"/>
    </location>
</feature>
<sequence length="262" mass="29474">MMKFTRILLLPFLFIGFSVFAATPENNVQLGIYTSIITYTEPSVMEEEGSLFGFIGRFSSHKNGDFLSLEASYASGYMDYEGSGTIEDIPDEMLEIRGLIGRDLKISSNYRMTPYIGLGYRNLNDDSSGMVSSTLRYGYEREQIYLYVPFGLEFKRASLAGGGWTLSGRIEFDYLLEGKNKSYTSVGGSDHNDLSFTQSEGYGNRISIGFTRTFGTGRAIIIEPFYKHWDIARSTVDYDGDTPMVEPYNYSREMGIALLLTI</sequence>
<dbReference type="EMBL" id="JAEMNX010000014">
    <property type="protein sequence ID" value="MBJ7538433.1"/>
    <property type="molecule type" value="Genomic_DNA"/>
</dbReference>
<dbReference type="SUPFAM" id="SSF69917">
    <property type="entry name" value="OMPT-like"/>
    <property type="match status" value="1"/>
</dbReference>
<dbReference type="GO" id="GO:0004190">
    <property type="term" value="F:aspartic-type endopeptidase activity"/>
    <property type="evidence" value="ECO:0007669"/>
    <property type="project" value="InterPro"/>
</dbReference>
<feature type="signal peptide" evidence="1">
    <location>
        <begin position="1"/>
        <end position="21"/>
    </location>
</feature>
<evidence type="ECO:0000256" key="1">
    <source>
        <dbReference type="SAM" id="SignalP"/>
    </source>
</evidence>
<dbReference type="Gene3D" id="2.40.128.100">
    <property type="entry name" value="OPCA outer membrane adhesin/invasin"/>
    <property type="match status" value="1"/>
</dbReference>
<proteinExistence type="predicted"/>
<accession>A0A934N304</accession>